<evidence type="ECO:0000313" key="3">
    <source>
        <dbReference type="Proteomes" id="UP000521943"/>
    </source>
</evidence>
<evidence type="ECO:0000313" key="2">
    <source>
        <dbReference type="EMBL" id="KAF6746054.1"/>
    </source>
</evidence>
<feature type="region of interest" description="Disordered" evidence="1">
    <location>
        <begin position="44"/>
        <end position="101"/>
    </location>
</feature>
<name>A0A8H6HFU9_9AGAR</name>
<accession>A0A8H6HFU9</accession>
<sequence>MYEFDLPANPRREGMLTNSRPITCLRQLQFHVSELATALKGSPALPARKLGTGEHGNLRFRIRATPSPGHRDLDDALSRQSPPTSARSNEEGKNRLSCRRCSPEGQTIRESVAPWVSYDTVQREGNECDESEGQWHRLRRLMNVHFLRTGCWFIFGTAGMAAGMTSLFHSGGGSMATNVDREIMGAEGALMIPITPCTSFLFSPLLRRIATDVGHENLASGAELCNVSIYSITLTKRQEAPHPPPRGPLPNSPFLELPIEVHHIIGDYLEPSDVLAVIQTSVQNRNAHMYNYLASIGVLSIHNGITRVRLSKAHIPPSAFSLVQQLPAFKTPRWSLACDIFHFINNIAAISMLFVTQPNLTAVALSYRGVEQHLLQSPLFHQALAFLGSQPHHDCRFFKITPIHTREAVPRTLHPPYNYIDSWSPRGLSLGHPDAAHPTPSSPIPGSFAHIATYLRMPSIPHLLKGTPIPIVPDLPVTRQAEADIISNLPPYSPVPRAKDLCTAPQSRHLNGPHLCLLPELFDEISMPRRIIHWDRKLPQRLETLPLASRRPRPPPSTLTFSPTFSSFKMDCSSLSAVQIDVTLYDICFARSHRFCREMSRVWYYIKEFAECINGADGVAMTIYVPAAFNVHRKVMATATLNPGTRCSCFQSINFSSTTPIRAVSTLTITHRGLCVSETHILRLLLGVEPATLVASHKRTEEQISSQLSERFGTSGVKVMERTVMYERQRSGNWAQVDGEPQLQGF</sequence>
<dbReference type="Proteomes" id="UP000521943">
    <property type="component" value="Unassembled WGS sequence"/>
</dbReference>
<evidence type="ECO:0000256" key="1">
    <source>
        <dbReference type="SAM" id="MobiDB-lite"/>
    </source>
</evidence>
<gene>
    <name evidence="2" type="ORF">DFP72DRAFT_855698</name>
</gene>
<proteinExistence type="predicted"/>
<comment type="caution">
    <text evidence="2">The sequence shown here is derived from an EMBL/GenBank/DDBJ whole genome shotgun (WGS) entry which is preliminary data.</text>
</comment>
<dbReference type="AlphaFoldDB" id="A0A8H6HFU9"/>
<reference evidence="2 3" key="1">
    <citation type="submission" date="2020-07" db="EMBL/GenBank/DDBJ databases">
        <title>Comparative genomics of pyrophilous fungi reveals a link between fire events and developmental genes.</title>
        <authorList>
            <consortium name="DOE Joint Genome Institute"/>
            <person name="Steindorff A.S."/>
            <person name="Carver A."/>
            <person name="Calhoun S."/>
            <person name="Stillman K."/>
            <person name="Liu H."/>
            <person name="Lipzen A."/>
            <person name="Pangilinan J."/>
            <person name="Labutti K."/>
            <person name="Bruns T.D."/>
            <person name="Grigoriev I.V."/>
        </authorList>
    </citation>
    <scope>NUCLEOTIDE SEQUENCE [LARGE SCALE GENOMIC DNA]</scope>
    <source>
        <strain evidence="2 3">CBS 144469</strain>
    </source>
</reference>
<evidence type="ECO:0008006" key="4">
    <source>
        <dbReference type="Google" id="ProtNLM"/>
    </source>
</evidence>
<protein>
    <recommendedName>
        <fullName evidence="4">F-box domain-containing protein</fullName>
    </recommendedName>
</protein>
<keyword evidence="3" id="KW-1185">Reference proteome</keyword>
<feature type="compositionally biased region" description="Polar residues" evidence="1">
    <location>
        <begin position="78"/>
        <end position="87"/>
    </location>
</feature>
<organism evidence="2 3">
    <name type="scientific">Ephemerocybe angulata</name>
    <dbReference type="NCBI Taxonomy" id="980116"/>
    <lineage>
        <taxon>Eukaryota</taxon>
        <taxon>Fungi</taxon>
        <taxon>Dikarya</taxon>
        <taxon>Basidiomycota</taxon>
        <taxon>Agaricomycotina</taxon>
        <taxon>Agaricomycetes</taxon>
        <taxon>Agaricomycetidae</taxon>
        <taxon>Agaricales</taxon>
        <taxon>Agaricineae</taxon>
        <taxon>Psathyrellaceae</taxon>
        <taxon>Ephemerocybe</taxon>
    </lineage>
</organism>
<dbReference type="EMBL" id="JACGCI010000096">
    <property type="protein sequence ID" value="KAF6746054.1"/>
    <property type="molecule type" value="Genomic_DNA"/>
</dbReference>